<gene>
    <name evidence="9" type="ORF">AHMF7605_17000</name>
</gene>
<evidence type="ECO:0000256" key="3">
    <source>
        <dbReference type="ARBA" id="ARBA00022692"/>
    </source>
</evidence>
<feature type="domain" description="MacB-like periplasmic core" evidence="8">
    <location>
        <begin position="20"/>
        <end position="229"/>
    </location>
</feature>
<feature type="transmembrane region" description="Helical" evidence="6">
    <location>
        <begin position="416"/>
        <end position="440"/>
    </location>
</feature>
<keyword evidence="4 6" id="KW-1133">Transmembrane helix</keyword>
<dbReference type="AlphaFoldDB" id="A0A2T2YHU3"/>
<evidence type="ECO:0000256" key="2">
    <source>
        <dbReference type="ARBA" id="ARBA00022475"/>
    </source>
</evidence>
<evidence type="ECO:0000259" key="7">
    <source>
        <dbReference type="Pfam" id="PF02687"/>
    </source>
</evidence>
<feature type="transmembrane region" description="Helical" evidence="6">
    <location>
        <begin position="707"/>
        <end position="729"/>
    </location>
</feature>
<protein>
    <submittedName>
        <fullName evidence="9">ABC transporter permease</fullName>
    </submittedName>
</protein>
<dbReference type="RefSeq" id="WP_106931257.1">
    <property type="nucleotide sequence ID" value="NZ_PYFT01000001.1"/>
</dbReference>
<evidence type="ECO:0000256" key="1">
    <source>
        <dbReference type="ARBA" id="ARBA00004651"/>
    </source>
</evidence>
<dbReference type="InterPro" id="IPR025857">
    <property type="entry name" value="MacB_PCD"/>
</dbReference>
<feature type="transmembrane region" description="Helical" evidence="6">
    <location>
        <begin position="663"/>
        <end position="686"/>
    </location>
</feature>
<reference evidence="9 10" key="1">
    <citation type="submission" date="2018-03" db="EMBL/GenBank/DDBJ databases">
        <title>Adhaeribacter sp. HMF7605 Genome sequencing and assembly.</title>
        <authorList>
            <person name="Kang H."/>
            <person name="Kang J."/>
            <person name="Cha I."/>
            <person name="Kim H."/>
            <person name="Joh K."/>
        </authorList>
    </citation>
    <scope>NUCLEOTIDE SEQUENCE [LARGE SCALE GENOMIC DNA]</scope>
    <source>
        <strain evidence="9 10">HMF7605</strain>
    </source>
</reference>
<evidence type="ECO:0000313" key="9">
    <source>
        <dbReference type="EMBL" id="PSR55079.1"/>
    </source>
</evidence>
<comment type="subcellular location">
    <subcellularLocation>
        <location evidence="1">Cell membrane</location>
        <topology evidence="1">Multi-pass membrane protein</topology>
    </subcellularLocation>
</comment>
<keyword evidence="3 6" id="KW-0812">Transmembrane</keyword>
<dbReference type="GO" id="GO:0022857">
    <property type="term" value="F:transmembrane transporter activity"/>
    <property type="evidence" value="ECO:0007669"/>
    <property type="project" value="TreeGrafter"/>
</dbReference>
<feature type="transmembrane region" description="Helical" evidence="6">
    <location>
        <begin position="330"/>
        <end position="353"/>
    </location>
</feature>
<dbReference type="Pfam" id="PF12704">
    <property type="entry name" value="MacB_PCD"/>
    <property type="match status" value="1"/>
</dbReference>
<proteinExistence type="predicted"/>
<accession>A0A2T2YHU3</accession>
<keyword evidence="5 6" id="KW-0472">Membrane</keyword>
<feature type="transmembrane region" description="Helical" evidence="6">
    <location>
        <begin position="21"/>
        <end position="41"/>
    </location>
</feature>
<comment type="caution">
    <text evidence="9">The sequence shown here is derived from an EMBL/GenBank/DDBJ whole genome shotgun (WGS) entry which is preliminary data.</text>
</comment>
<dbReference type="GO" id="GO:0005886">
    <property type="term" value="C:plasma membrane"/>
    <property type="evidence" value="ECO:0007669"/>
    <property type="project" value="UniProtKB-SubCell"/>
</dbReference>
<name>A0A2T2YHU3_9BACT</name>
<dbReference type="EMBL" id="PYFT01000001">
    <property type="protein sequence ID" value="PSR55079.1"/>
    <property type="molecule type" value="Genomic_DNA"/>
</dbReference>
<dbReference type="InterPro" id="IPR003838">
    <property type="entry name" value="ABC3_permease_C"/>
</dbReference>
<evidence type="ECO:0000313" key="10">
    <source>
        <dbReference type="Proteomes" id="UP000240357"/>
    </source>
</evidence>
<evidence type="ECO:0000256" key="4">
    <source>
        <dbReference type="ARBA" id="ARBA00022989"/>
    </source>
</evidence>
<dbReference type="PANTHER" id="PTHR30572">
    <property type="entry name" value="MEMBRANE COMPONENT OF TRANSPORTER-RELATED"/>
    <property type="match status" value="1"/>
</dbReference>
<organism evidence="9 10">
    <name type="scientific">Adhaeribacter arboris</name>
    <dbReference type="NCBI Taxonomy" id="2072846"/>
    <lineage>
        <taxon>Bacteria</taxon>
        <taxon>Pseudomonadati</taxon>
        <taxon>Bacteroidota</taxon>
        <taxon>Cytophagia</taxon>
        <taxon>Cytophagales</taxon>
        <taxon>Hymenobacteraceae</taxon>
        <taxon>Adhaeribacter</taxon>
    </lineage>
</organism>
<keyword evidence="2" id="KW-1003">Cell membrane</keyword>
<feature type="transmembrane region" description="Helical" evidence="6">
    <location>
        <begin position="749"/>
        <end position="769"/>
    </location>
</feature>
<dbReference type="OrthoDB" id="5933722at2"/>
<dbReference type="PANTHER" id="PTHR30572:SF18">
    <property type="entry name" value="ABC-TYPE MACROLIDE FAMILY EXPORT SYSTEM PERMEASE COMPONENT 2"/>
    <property type="match status" value="1"/>
</dbReference>
<dbReference type="Proteomes" id="UP000240357">
    <property type="component" value="Unassembled WGS sequence"/>
</dbReference>
<feature type="transmembrane region" description="Helical" evidence="6">
    <location>
        <begin position="279"/>
        <end position="301"/>
    </location>
</feature>
<evidence type="ECO:0000259" key="8">
    <source>
        <dbReference type="Pfam" id="PF12704"/>
    </source>
</evidence>
<feature type="domain" description="ABC3 transporter permease C-terminal" evidence="7">
    <location>
        <begin position="285"/>
        <end position="398"/>
    </location>
</feature>
<dbReference type="PROSITE" id="PS51257">
    <property type="entry name" value="PROKAR_LIPOPROTEIN"/>
    <property type="match status" value="1"/>
</dbReference>
<sequence length="786" mass="88559">MWYSYFKIALRNLFRQKAYSFINIFGLAVSMACSILILIWVQDELSYDRFHTHADQLYRITCSMPDIKAATSVVPMAPALKAQMPEVENTVRLWRSTNLFEVANRKFEEKDVIFADATFLEMFSFPLLQGDPKTALLRPDGIIITEATAQKYFGKTKALGQMIRKDNQDNFVVTGVLANVPTNSHLQFDFILPMSFLARTNYDLKVSNWNNFDFYTYVQLQKNAVSGAVSLQKLNQRISQIFLANNKEIKIDFQLQPITSIHLHSNLLLEFPGNGSIQYVRIFSIVAFFILVVACINFMNLATARSARRAKEVGLRKVIGARRNQLIGQFLSESTIISGLALLLAIGLVWGLLPVFNHLADKNLTIKFWDVKLLFTLLGIALATGLLSGSYPALFLSNFQSIKVLKGGKIGTSNVLFRNALVVTQFVISIVLLVGTAVVYKQLQFIHDKHLGFDKENLLYLPMTGELWSKQQALEVELKQNPLTSHYTIISDLPTNLTNGTVTVYWEGKDPASQPLFPEIKVDENFISVFRMKLLSGRSFSKALKSDTANYIVNETALRVMGMDRTTAIGKPLTYQETKGTIIGVVQDFNFKPMQRAIEPLVLRFNQGGGKVVIRTTPSNTQATIKALEKIDQALNPSYPFTYNFLDQDIANLYRTEQRMGTFFNVFAVWAILISCLGLYGLSAFMAEQRTKEIGVRKVLGASILDIVYLLGKNFIRLLLLAIIVAVPLSWWAMNSWLENYVYRIELNWIILLAACLTAFLIAALTVSYESIKAAITNPVKALRSE</sequence>
<feature type="transmembrane region" description="Helical" evidence="6">
    <location>
        <begin position="373"/>
        <end position="396"/>
    </location>
</feature>
<feature type="domain" description="ABC3 transporter permease C-terminal" evidence="7">
    <location>
        <begin position="665"/>
        <end position="779"/>
    </location>
</feature>
<dbReference type="InterPro" id="IPR050250">
    <property type="entry name" value="Macrolide_Exporter_MacB"/>
</dbReference>
<evidence type="ECO:0000256" key="5">
    <source>
        <dbReference type="ARBA" id="ARBA00023136"/>
    </source>
</evidence>
<keyword evidence="10" id="KW-1185">Reference proteome</keyword>
<dbReference type="Pfam" id="PF02687">
    <property type="entry name" value="FtsX"/>
    <property type="match status" value="2"/>
</dbReference>
<evidence type="ECO:0000256" key="6">
    <source>
        <dbReference type="SAM" id="Phobius"/>
    </source>
</evidence>